<keyword evidence="9" id="KW-0460">Magnesium</keyword>
<organism evidence="14">
    <name type="scientific">Schizaphis graminum</name>
    <name type="common">Green bug aphid</name>
    <dbReference type="NCBI Taxonomy" id="13262"/>
    <lineage>
        <taxon>Eukaryota</taxon>
        <taxon>Metazoa</taxon>
        <taxon>Ecdysozoa</taxon>
        <taxon>Arthropoda</taxon>
        <taxon>Hexapoda</taxon>
        <taxon>Insecta</taxon>
        <taxon>Pterygota</taxon>
        <taxon>Neoptera</taxon>
        <taxon>Paraneoptera</taxon>
        <taxon>Hemiptera</taxon>
        <taxon>Sternorrhyncha</taxon>
        <taxon>Aphidomorpha</taxon>
        <taxon>Aphidoidea</taxon>
        <taxon>Aphididae</taxon>
        <taxon>Aphidini</taxon>
        <taxon>Schizaphis</taxon>
    </lineage>
</organism>
<dbReference type="EMBL" id="GGMR01004806">
    <property type="protein sequence ID" value="MBY17425.1"/>
    <property type="molecule type" value="Transcribed_RNA"/>
</dbReference>
<dbReference type="Gene3D" id="1.10.510.10">
    <property type="entry name" value="Transferase(Phosphotransferase) domain 1"/>
    <property type="match status" value="1"/>
</dbReference>
<dbReference type="InterPro" id="IPR018934">
    <property type="entry name" value="RIO_dom"/>
</dbReference>
<dbReference type="GO" id="GO:0046872">
    <property type="term" value="F:metal ion binding"/>
    <property type="evidence" value="ECO:0007669"/>
    <property type="project" value="UniProtKB-KW"/>
</dbReference>
<dbReference type="FunFam" id="1.10.510.10:FF:000307">
    <property type="entry name" value="Serine/threonine-protein kinase RIO2"/>
    <property type="match status" value="1"/>
</dbReference>
<dbReference type="SUPFAM" id="SSF56112">
    <property type="entry name" value="Protein kinase-like (PK-like)"/>
    <property type="match status" value="1"/>
</dbReference>
<dbReference type="EC" id="2.7.11.1" evidence="2"/>
<evidence type="ECO:0000313" key="14">
    <source>
        <dbReference type="EMBL" id="MBY17425.1"/>
    </source>
</evidence>
<evidence type="ECO:0000256" key="12">
    <source>
        <dbReference type="SAM" id="MobiDB-lite"/>
    </source>
</evidence>
<comment type="catalytic activity">
    <reaction evidence="10">
        <text>L-threonyl-[protein] + ATP = O-phospho-L-threonyl-[protein] + ADP + H(+)</text>
        <dbReference type="Rhea" id="RHEA:46608"/>
        <dbReference type="Rhea" id="RHEA-COMP:11060"/>
        <dbReference type="Rhea" id="RHEA-COMP:11605"/>
        <dbReference type="ChEBI" id="CHEBI:15378"/>
        <dbReference type="ChEBI" id="CHEBI:30013"/>
        <dbReference type="ChEBI" id="CHEBI:30616"/>
        <dbReference type="ChEBI" id="CHEBI:61977"/>
        <dbReference type="ChEBI" id="CHEBI:456216"/>
        <dbReference type="EC" id="2.7.11.1"/>
    </reaction>
</comment>
<dbReference type="InterPro" id="IPR000687">
    <property type="entry name" value="RIO_kinase"/>
</dbReference>
<dbReference type="InterPro" id="IPR018935">
    <property type="entry name" value="RIO_kinase_CS"/>
</dbReference>
<dbReference type="GO" id="GO:0030688">
    <property type="term" value="C:preribosome, small subunit precursor"/>
    <property type="evidence" value="ECO:0007669"/>
    <property type="project" value="TreeGrafter"/>
</dbReference>
<name>A0A2S2NJT6_SCHGA</name>
<dbReference type="Pfam" id="PF01163">
    <property type="entry name" value="RIO1"/>
    <property type="match status" value="1"/>
</dbReference>
<dbReference type="GO" id="GO:0004674">
    <property type="term" value="F:protein serine/threonine kinase activity"/>
    <property type="evidence" value="ECO:0007669"/>
    <property type="project" value="UniProtKB-KW"/>
</dbReference>
<keyword evidence="6" id="KW-0547">Nucleotide-binding</keyword>
<evidence type="ECO:0000256" key="4">
    <source>
        <dbReference type="ARBA" id="ARBA00022679"/>
    </source>
</evidence>
<evidence type="ECO:0000256" key="8">
    <source>
        <dbReference type="ARBA" id="ARBA00022840"/>
    </source>
</evidence>
<dbReference type="GO" id="GO:0005829">
    <property type="term" value="C:cytosol"/>
    <property type="evidence" value="ECO:0007669"/>
    <property type="project" value="TreeGrafter"/>
</dbReference>
<dbReference type="GO" id="GO:0005524">
    <property type="term" value="F:ATP binding"/>
    <property type="evidence" value="ECO:0007669"/>
    <property type="project" value="UniProtKB-KW"/>
</dbReference>
<accession>A0A2S2NJT6</accession>
<evidence type="ECO:0000256" key="9">
    <source>
        <dbReference type="ARBA" id="ARBA00022842"/>
    </source>
</evidence>
<evidence type="ECO:0000256" key="11">
    <source>
        <dbReference type="ARBA" id="ARBA00048679"/>
    </source>
</evidence>
<evidence type="ECO:0000256" key="1">
    <source>
        <dbReference type="ARBA" id="ARBA00009196"/>
    </source>
</evidence>
<comment type="catalytic activity">
    <reaction evidence="11">
        <text>L-seryl-[protein] + ATP = O-phospho-L-seryl-[protein] + ADP + H(+)</text>
        <dbReference type="Rhea" id="RHEA:17989"/>
        <dbReference type="Rhea" id="RHEA-COMP:9863"/>
        <dbReference type="Rhea" id="RHEA-COMP:11604"/>
        <dbReference type="ChEBI" id="CHEBI:15378"/>
        <dbReference type="ChEBI" id="CHEBI:29999"/>
        <dbReference type="ChEBI" id="CHEBI:30616"/>
        <dbReference type="ChEBI" id="CHEBI:83421"/>
        <dbReference type="ChEBI" id="CHEBI:456216"/>
        <dbReference type="EC" id="2.7.11.1"/>
    </reaction>
</comment>
<dbReference type="GO" id="GO:0005634">
    <property type="term" value="C:nucleus"/>
    <property type="evidence" value="ECO:0007669"/>
    <property type="project" value="TreeGrafter"/>
</dbReference>
<evidence type="ECO:0000256" key="10">
    <source>
        <dbReference type="ARBA" id="ARBA00047899"/>
    </source>
</evidence>
<dbReference type="GO" id="GO:0030490">
    <property type="term" value="P:maturation of SSU-rRNA"/>
    <property type="evidence" value="ECO:0007669"/>
    <property type="project" value="TreeGrafter"/>
</dbReference>
<dbReference type="PANTHER" id="PTHR45852">
    <property type="entry name" value="SER/THR-PROTEIN KINASE RIO2"/>
    <property type="match status" value="1"/>
</dbReference>
<evidence type="ECO:0000256" key="2">
    <source>
        <dbReference type="ARBA" id="ARBA00012513"/>
    </source>
</evidence>
<feature type="compositionally biased region" description="Polar residues" evidence="12">
    <location>
        <begin position="193"/>
        <end position="202"/>
    </location>
</feature>
<evidence type="ECO:0000259" key="13">
    <source>
        <dbReference type="SMART" id="SM00090"/>
    </source>
</evidence>
<evidence type="ECO:0000256" key="3">
    <source>
        <dbReference type="ARBA" id="ARBA00022527"/>
    </source>
</evidence>
<evidence type="ECO:0000256" key="7">
    <source>
        <dbReference type="ARBA" id="ARBA00022777"/>
    </source>
</evidence>
<dbReference type="PROSITE" id="PS01245">
    <property type="entry name" value="RIO1"/>
    <property type="match status" value="1"/>
</dbReference>
<keyword evidence="8" id="KW-0067">ATP-binding</keyword>
<dbReference type="InterPro" id="IPR011009">
    <property type="entry name" value="Kinase-like_dom_sf"/>
</dbReference>
<comment type="similarity">
    <text evidence="1">Belongs to the protein kinase superfamily. RIO-type Ser/Thr kinase family.</text>
</comment>
<evidence type="ECO:0000256" key="6">
    <source>
        <dbReference type="ARBA" id="ARBA00022741"/>
    </source>
</evidence>
<protein>
    <recommendedName>
        <fullName evidence="2">non-specific serine/threonine protein kinase</fullName>
        <ecNumber evidence="2">2.7.11.1</ecNumber>
    </recommendedName>
</protein>
<keyword evidence="7 14" id="KW-0418">Kinase</keyword>
<feature type="domain" description="RIO kinase" evidence="13">
    <location>
        <begin position="1"/>
        <end position="133"/>
    </location>
</feature>
<dbReference type="PANTHER" id="PTHR45852:SF1">
    <property type="entry name" value="SERINE_THREONINE-PROTEIN KINASE RIO2"/>
    <property type="match status" value="1"/>
</dbReference>
<evidence type="ECO:0000256" key="5">
    <source>
        <dbReference type="ARBA" id="ARBA00022723"/>
    </source>
</evidence>
<keyword evidence="3" id="KW-0723">Serine/threonine-protein kinase</keyword>
<keyword evidence="5" id="KW-0479">Metal-binding</keyword>
<gene>
    <name evidence="14" type="primary">Riok2_1</name>
    <name evidence="14" type="ORF">g.79668</name>
</gene>
<keyword evidence="4" id="KW-0808">Transferase</keyword>
<dbReference type="SMART" id="SM00090">
    <property type="entry name" value="RIO"/>
    <property type="match status" value="1"/>
</dbReference>
<reference evidence="14" key="1">
    <citation type="submission" date="2018-04" db="EMBL/GenBank/DDBJ databases">
        <title>Transcriptome of Schizaphis graminum biotype I.</title>
        <authorList>
            <person name="Scully E.D."/>
            <person name="Geib S.M."/>
            <person name="Palmer N.A."/>
            <person name="Koch K."/>
            <person name="Bradshaw J."/>
            <person name="Heng-Moss T."/>
            <person name="Sarath G."/>
        </authorList>
    </citation>
    <scope>NUCLEOTIDE SEQUENCE</scope>
</reference>
<feature type="region of interest" description="Disordered" evidence="12">
    <location>
        <begin position="271"/>
        <end position="305"/>
    </location>
</feature>
<proteinExistence type="inferred from homology"/>
<feature type="region of interest" description="Disordered" evidence="12">
    <location>
        <begin position="192"/>
        <end position="212"/>
    </location>
</feature>
<sequence>MEALSKRDFPVPKPIDVNRHCVLMELVNGHPLCRLYEVDNVENLYDDLMNLIVRFAQHGVIHGDFNEFNIMINDEEKPIIIDFPQMVSVTHVNAEMYFDRDVKCIREFFKKRFNYESHLYPTFEDIVREEFLDVEVSASGFTKNMDQFLLHELGMVDSIEEGSGEESDFYENEKEEVEHLAERVAELMKEESSTVLGNSTVPPAQEKPDNVKSESEEYVSLSENDDCESVASSKVCYSDIHSVRSMSTATTIPPEVIRDRVKKALAKRERAAVRHRNLAKGEASAVNRQRRDNKNTIKDSFGIWG</sequence>
<dbReference type="AlphaFoldDB" id="A0A2S2NJT6"/>